<dbReference type="EMBL" id="ML992666">
    <property type="protein sequence ID" value="KAF2215290.1"/>
    <property type="molecule type" value="Genomic_DNA"/>
</dbReference>
<feature type="domain" description="Rhodopsin" evidence="7">
    <location>
        <begin position="28"/>
        <end position="274"/>
    </location>
</feature>
<evidence type="ECO:0000256" key="1">
    <source>
        <dbReference type="ARBA" id="ARBA00004141"/>
    </source>
</evidence>
<dbReference type="Proteomes" id="UP000799539">
    <property type="component" value="Unassembled WGS sequence"/>
</dbReference>
<evidence type="ECO:0000256" key="6">
    <source>
        <dbReference type="SAM" id="Phobius"/>
    </source>
</evidence>
<evidence type="ECO:0000313" key="9">
    <source>
        <dbReference type="Proteomes" id="UP000799539"/>
    </source>
</evidence>
<evidence type="ECO:0000256" key="2">
    <source>
        <dbReference type="ARBA" id="ARBA00022692"/>
    </source>
</evidence>
<comment type="similarity">
    <text evidence="5">Belongs to the SAT4 family.</text>
</comment>
<organism evidence="8 9">
    <name type="scientific">Cercospora zeae-maydis SCOH1-5</name>
    <dbReference type="NCBI Taxonomy" id="717836"/>
    <lineage>
        <taxon>Eukaryota</taxon>
        <taxon>Fungi</taxon>
        <taxon>Dikarya</taxon>
        <taxon>Ascomycota</taxon>
        <taxon>Pezizomycotina</taxon>
        <taxon>Dothideomycetes</taxon>
        <taxon>Dothideomycetidae</taxon>
        <taxon>Mycosphaerellales</taxon>
        <taxon>Mycosphaerellaceae</taxon>
        <taxon>Cercospora</taxon>
    </lineage>
</organism>
<accession>A0A6A6FPM0</accession>
<protein>
    <recommendedName>
        <fullName evidence="7">Rhodopsin domain-containing protein</fullName>
    </recommendedName>
</protein>
<dbReference type="GO" id="GO:0016020">
    <property type="term" value="C:membrane"/>
    <property type="evidence" value="ECO:0007669"/>
    <property type="project" value="UniProtKB-SubCell"/>
</dbReference>
<comment type="subcellular location">
    <subcellularLocation>
        <location evidence="1">Membrane</location>
        <topology evidence="1">Multi-pass membrane protein</topology>
    </subcellularLocation>
</comment>
<dbReference type="PANTHER" id="PTHR33048:SF55">
    <property type="entry name" value="INTEGRAL MEMBRANE PROTEIN"/>
    <property type="match status" value="1"/>
</dbReference>
<evidence type="ECO:0000313" key="8">
    <source>
        <dbReference type="EMBL" id="KAF2215290.1"/>
    </source>
</evidence>
<keyword evidence="9" id="KW-1185">Reference proteome</keyword>
<sequence length="274" mass="30746">MTLENRGPTFLAISIPLFVVATIFFIARIVWRASTSLYQQRMWWQELILSTAWTMLLVQTILGGMAVHHGFGKHSTDTPSHSSVSVALEYIYFYWICFILLGTCTKLAFCCLYLRVFTGHQRVRSIAKLVLLVIVLFGIAFTMGTIWQCVPIQATWKNWDVQQGPAADQNGPQCIDKTTFFYSHAAVNTSLDLLIYALPLFAVHALPKTRPNRIGLFTIFGLGAFVIAASIARMAFLKDSTRDTADPTWYGMPTLTWMAIESSFAVIICCLPVL</sequence>
<dbReference type="Pfam" id="PF20684">
    <property type="entry name" value="Fung_rhodopsin"/>
    <property type="match status" value="1"/>
</dbReference>
<proteinExistence type="inferred from homology"/>
<keyword evidence="4 6" id="KW-0472">Membrane</keyword>
<evidence type="ECO:0000256" key="4">
    <source>
        <dbReference type="ARBA" id="ARBA00023136"/>
    </source>
</evidence>
<evidence type="ECO:0000256" key="5">
    <source>
        <dbReference type="ARBA" id="ARBA00038359"/>
    </source>
</evidence>
<reference evidence="8" key="1">
    <citation type="journal article" date="2020" name="Stud. Mycol.">
        <title>101 Dothideomycetes genomes: a test case for predicting lifestyles and emergence of pathogens.</title>
        <authorList>
            <person name="Haridas S."/>
            <person name="Albert R."/>
            <person name="Binder M."/>
            <person name="Bloem J."/>
            <person name="Labutti K."/>
            <person name="Salamov A."/>
            <person name="Andreopoulos B."/>
            <person name="Baker S."/>
            <person name="Barry K."/>
            <person name="Bills G."/>
            <person name="Bluhm B."/>
            <person name="Cannon C."/>
            <person name="Castanera R."/>
            <person name="Culley D."/>
            <person name="Daum C."/>
            <person name="Ezra D."/>
            <person name="Gonzalez J."/>
            <person name="Henrissat B."/>
            <person name="Kuo A."/>
            <person name="Liang C."/>
            <person name="Lipzen A."/>
            <person name="Lutzoni F."/>
            <person name="Magnuson J."/>
            <person name="Mondo S."/>
            <person name="Nolan M."/>
            <person name="Ohm R."/>
            <person name="Pangilinan J."/>
            <person name="Park H.-J."/>
            <person name="Ramirez L."/>
            <person name="Alfaro M."/>
            <person name="Sun H."/>
            <person name="Tritt A."/>
            <person name="Yoshinaga Y."/>
            <person name="Zwiers L.-H."/>
            <person name="Turgeon B."/>
            <person name="Goodwin S."/>
            <person name="Spatafora J."/>
            <person name="Crous P."/>
            <person name="Grigoriev I."/>
        </authorList>
    </citation>
    <scope>NUCLEOTIDE SEQUENCE</scope>
    <source>
        <strain evidence="8">SCOH1-5</strain>
    </source>
</reference>
<feature type="transmembrane region" description="Helical" evidence="6">
    <location>
        <begin position="126"/>
        <end position="147"/>
    </location>
</feature>
<dbReference type="OrthoDB" id="5413793at2759"/>
<evidence type="ECO:0000259" key="7">
    <source>
        <dbReference type="Pfam" id="PF20684"/>
    </source>
</evidence>
<feature type="transmembrane region" description="Helical" evidence="6">
    <location>
        <begin position="214"/>
        <end position="235"/>
    </location>
</feature>
<feature type="transmembrane region" description="Helical" evidence="6">
    <location>
        <begin position="180"/>
        <end position="202"/>
    </location>
</feature>
<feature type="non-terminal residue" evidence="8">
    <location>
        <position position="274"/>
    </location>
</feature>
<dbReference type="PANTHER" id="PTHR33048">
    <property type="entry name" value="PTH11-LIKE INTEGRAL MEMBRANE PROTEIN (AFU_ORTHOLOGUE AFUA_5G11245)"/>
    <property type="match status" value="1"/>
</dbReference>
<name>A0A6A6FPM0_9PEZI</name>
<feature type="transmembrane region" description="Helical" evidence="6">
    <location>
        <begin position="255"/>
        <end position="273"/>
    </location>
</feature>
<feature type="transmembrane region" description="Helical" evidence="6">
    <location>
        <begin position="52"/>
        <end position="71"/>
    </location>
</feature>
<evidence type="ECO:0000256" key="3">
    <source>
        <dbReference type="ARBA" id="ARBA00022989"/>
    </source>
</evidence>
<dbReference type="InterPro" id="IPR049326">
    <property type="entry name" value="Rhodopsin_dom_fungi"/>
</dbReference>
<keyword evidence="3 6" id="KW-1133">Transmembrane helix</keyword>
<gene>
    <name evidence="8" type="ORF">CERZMDRAFT_35679</name>
</gene>
<dbReference type="AlphaFoldDB" id="A0A6A6FPM0"/>
<keyword evidence="2 6" id="KW-0812">Transmembrane</keyword>
<dbReference type="InterPro" id="IPR052337">
    <property type="entry name" value="SAT4-like"/>
</dbReference>
<feature type="transmembrane region" description="Helical" evidence="6">
    <location>
        <begin position="91"/>
        <end position="114"/>
    </location>
</feature>
<feature type="transmembrane region" description="Helical" evidence="6">
    <location>
        <begin position="12"/>
        <end position="31"/>
    </location>
</feature>